<dbReference type="CDD" id="cd03703">
    <property type="entry name" value="aeIF5B_II"/>
    <property type="match status" value="1"/>
</dbReference>
<reference evidence="4 5" key="1">
    <citation type="submission" date="2019-03" db="EMBL/GenBank/DDBJ databases">
        <title>Single cell metagenomics reveals metabolic interactions within the superorganism composed of flagellate Streblomastix strix and complex community of Bacteroidetes bacteria on its surface.</title>
        <authorList>
            <person name="Treitli S.C."/>
            <person name="Kolisko M."/>
            <person name="Husnik F."/>
            <person name="Keeling P."/>
            <person name="Hampl V."/>
        </authorList>
    </citation>
    <scope>NUCLEOTIDE SEQUENCE [LARGE SCALE GENOMIC DNA]</scope>
    <source>
        <strain evidence="4">ST1C</strain>
    </source>
</reference>
<dbReference type="GO" id="GO:0005525">
    <property type="term" value="F:GTP binding"/>
    <property type="evidence" value="ECO:0007669"/>
    <property type="project" value="UniProtKB-KW"/>
</dbReference>
<dbReference type="AlphaFoldDB" id="A0A5J4T6K9"/>
<dbReference type="GO" id="GO:0003743">
    <property type="term" value="F:translation initiation factor activity"/>
    <property type="evidence" value="ECO:0007669"/>
    <property type="project" value="UniProtKB-KW"/>
</dbReference>
<dbReference type="InterPro" id="IPR000795">
    <property type="entry name" value="T_Tr_GTP-bd_dom"/>
</dbReference>
<organism evidence="4 5">
    <name type="scientific">Streblomastix strix</name>
    <dbReference type="NCBI Taxonomy" id="222440"/>
    <lineage>
        <taxon>Eukaryota</taxon>
        <taxon>Metamonada</taxon>
        <taxon>Preaxostyla</taxon>
        <taxon>Oxymonadida</taxon>
        <taxon>Streblomastigidae</taxon>
        <taxon>Streblomastix</taxon>
    </lineage>
</organism>
<dbReference type="SUPFAM" id="SSF50447">
    <property type="entry name" value="Translation proteins"/>
    <property type="match status" value="1"/>
</dbReference>
<keyword evidence="4" id="KW-0648">Protein biosynthesis</keyword>
<feature type="domain" description="Tr-type G" evidence="3">
    <location>
        <begin position="1"/>
        <end position="137"/>
    </location>
</feature>
<dbReference type="FunFam" id="2.40.30.10:FF:000013">
    <property type="entry name" value="eukaryotic translation initiation factor 5B"/>
    <property type="match status" value="1"/>
</dbReference>
<keyword evidence="2" id="KW-0342">GTP-binding</keyword>
<accession>A0A5J4T6K9</accession>
<dbReference type="PANTHER" id="PTHR43381:SF4">
    <property type="entry name" value="EUKARYOTIC TRANSLATION INITIATION FACTOR 5B"/>
    <property type="match status" value="1"/>
</dbReference>
<feature type="non-terminal residue" evidence="4">
    <location>
        <position position="317"/>
    </location>
</feature>
<name>A0A5J4T6K9_9EUKA</name>
<evidence type="ECO:0000313" key="4">
    <source>
        <dbReference type="EMBL" id="KAA6353160.1"/>
    </source>
</evidence>
<dbReference type="SUPFAM" id="SSF52540">
    <property type="entry name" value="P-loop containing nucleoside triphosphate hydrolases"/>
    <property type="match status" value="1"/>
</dbReference>
<protein>
    <submittedName>
        <fullName evidence="4">Putative Eukaryotic translation initiation factor 5B</fullName>
    </submittedName>
</protein>
<dbReference type="InterPro" id="IPR015760">
    <property type="entry name" value="TIF_IF2"/>
</dbReference>
<gene>
    <name evidence="4" type="ORF">EZS28_051313</name>
</gene>
<comment type="caution">
    <text evidence="4">The sequence shown here is derived from an EMBL/GenBank/DDBJ whole genome shotgun (WGS) entry which is preliminary data.</text>
</comment>
<dbReference type="PANTHER" id="PTHR43381">
    <property type="entry name" value="TRANSLATION INITIATION FACTOR IF-2-RELATED"/>
    <property type="match status" value="1"/>
</dbReference>
<evidence type="ECO:0000256" key="2">
    <source>
        <dbReference type="ARBA" id="ARBA00023134"/>
    </source>
</evidence>
<evidence type="ECO:0000259" key="3">
    <source>
        <dbReference type="Pfam" id="PF00009"/>
    </source>
</evidence>
<dbReference type="Gene3D" id="3.40.50.10050">
    <property type="entry name" value="Translation initiation factor IF- 2, domain 3"/>
    <property type="match status" value="1"/>
</dbReference>
<dbReference type="SUPFAM" id="SSF52156">
    <property type="entry name" value="Initiation factor IF2/eIF5b, domain 3"/>
    <property type="match status" value="1"/>
</dbReference>
<keyword evidence="4" id="KW-0396">Initiation factor</keyword>
<dbReference type="InterPro" id="IPR036925">
    <property type="entry name" value="TIF_IF2_dom3_sf"/>
</dbReference>
<dbReference type="GO" id="GO:0005739">
    <property type="term" value="C:mitochondrion"/>
    <property type="evidence" value="ECO:0007669"/>
    <property type="project" value="TreeGrafter"/>
</dbReference>
<dbReference type="OrthoDB" id="4928at2759"/>
<evidence type="ECO:0000256" key="1">
    <source>
        <dbReference type="ARBA" id="ARBA00022741"/>
    </source>
</evidence>
<dbReference type="InterPro" id="IPR027417">
    <property type="entry name" value="P-loop_NTPase"/>
</dbReference>
<proteinExistence type="predicted"/>
<sequence length="317" mass="34861">VDILHGLEPQTIESLKLLLDRQTPFVVALNKIDRLVEWKKTQNSSFEATFFIQYQATKDPFERKSNKSIKQFAKLYDDKEDYQNQSSSKSQGAYAGRKLITRLYYESGDDLDECIPIIPTSAHTGEGLPDLLAYLFRASQQQSDLAQELKPKPIIEATVLEVKTLLGLGTTIDVMLVNGVLCEGDQIIVNGTEGPITTQIRSVMTPLPLREIRVSSTVGSDYKTHKRVRGAMGIKLQAPGLEKAVAGSTLSVAHNPEEIEPLKEKQKEAMASILQSFELESDGVTVIASTMGSLEALVTYLQNEKPPIPIAAVSVGD</sequence>
<dbReference type="Gene3D" id="3.40.50.300">
    <property type="entry name" value="P-loop containing nucleotide triphosphate hydrolases"/>
    <property type="match status" value="1"/>
</dbReference>
<dbReference type="Pfam" id="PF00009">
    <property type="entry name" value="GTP_EFTU"/>
    <property type="match status" value="1"/>
</dbReference>
<evidence type="ECO:0000313" key="5">
    <source>
        <dbReference type="Proteomes" id="UP000324800"/>
    </source>
</evidence>
<dbReference type="InterPro" id="IPR009000">
    <property type="entry name" value="Transl_B-barrel_sf"/>
</dbReference>
<keyword evidence="1" id="KW-0547">Nucleotide-binding</keyword>
<dbReference type="EMBL" id="SNRW01038634">
    <property type="protein sequence ID" value="KAA6353160.1"/>
    <property type="molecule type" value="Genomic_DNA"/>
</dbReference>
<feature type="non-terminal residue" evidence="4">
    <location>
        <position position="1"/>
    </location>
</feature>
<dbReference type="Gene3D" id="2.40.30.10">
    <property type="entry name" value="Translation factors"/>
    <property type="match status" value="1"/>
</dbReference>
<dbReference type="GO" id="GO:0003924">
    <property type="term" value="F:GTPase activity"/>
    <property type="evidence" value="ECO:0007669"/>
    <property type="project" value="InterPro"/>
</dbReference>
<dbReference type="Proteomes" id="UP000324800">
    <property type="component" value="Unassembled WGS sequence"/>
</dbReference>